<dbReference type="InterPro" id="IPR051010">
    <property type="entry name" value="BCAA_transport"/>
</dbReference>
<dbReference type="PANTHER" id="PTHR30483">
    <property type="entry name" value="LEUCINE-SPECIFIC-BINDING PROTEIN"/>
    <property type="match status" value="1"/>
</dbReference>
<evidence type="ECO:0000256" key="1">
    <source>
        <dbReference type="ARBA" id="ARBA00010062"/>
    </source>
</evidence>
<protein>
    <submittedName>
        <fullName evidence="4">ABC transporter substrate-binding protein</fullName>
    </submittedName>
</protein>
<dbReference type="Proteomes" id="UP000268469">
    <property type="component" value="Unassembled WGS sequence"/>
</dbReference>
<dbReference type="CDD" id="cd19982">
    <property type="entry name" value="PBP1_ABC_ligand_binding-like"/>
    <property type="match status" value="1"/>
</dbReference>
<dbReference type="Gene3D" id="3.40.50.2300">
    <property type="match status" value="2"/>
</dbReference>
<keyword evidence="2" id="KW-0732">Signal</keyword>
<evidence type="ECO:0000256" key="2">
    <source>
        <dbReference type="ARBA" id="ARBA00022729"/>
    </source>
</evidence>
<reference evidence="4 5" key="1">
    <citation type="submission" date="2018-06" db="EMBL/GenBank/DDBJ databases">
        <title>Extensive metabolic versatility and redundancy in microbially diverse, dynamic hydrothermal sediments.</title>
        <authorList>
            <person name="Dombrowski N."/>
            <person name="Teske A."/>
            <person name="Baker B.J."/>
        </authorList>
    </citation>
    <scope>NUCLEOTIDE SEQUENCE [LARGE SCALE GENOMIC DNA]</scope>
    <source>
        <strain evidence="4">B36_G15</strain>
    </source>
</reference>
<feature type="domain" description="Leucine-binding protein" evidence="3">
    <location>
        <begin position="18"/>
        <end position="355"/>
    </location>
</feature>
<dbReference type="AlphaFoldDB" id="A0A660SEL9"/>
<dbReference type="SUPFAM" id="SSF53822">
    <property type="entry name" value="Periplasmic binding protein-like I"/>
    <property type="match status" value="1"/>
</dbReference>
<evidence type="ECO:0000313" key="4">
    <source>
        <dbReference type="EMBL" id="RKX69234.1"/>
    </source>
</evidence>
<evidence type="ECO:0000313" key="5">
    <source>
        <dbReference type="Proteomes" id="UP000268469"/>
    </source>
</evidence>
<evidence type="ECO:0000259" key="3">
    <source>
        <dbReference type="Pfam" id="PF13458"/>
    </source>
</evidence>
<dbReference type="EMBL" id="QNBE01000097">
    <property type="protein sequence ID" value="RKX69234.1"/>
    <property type="molecule type" value="Genomic_DNA"/>
</dbReference>
<dbReference type="PANTHER" id="PTHR30483:SF37">
    <property type="entry name" value="ABC TRANSPORTER SUBSTRATE-BINDING PROTEIN"/>
    <property type="match status" value="1"/>
</dbReference>
<sequence>MFRFLILLLSIPLFGGEKIKIGCIIPLTGPKAKFGEMDRNAYELALEEIKTPIELIFEDDQGKPKVAMAAAEKLITKDKVLMIIGEYSSSCAFAVARVCELYQVPFLNICGAADKITQQGWRNVFRMNPTASQYPSGFKDFLKEVGKPRSIAIVFENTLFGTSSAQSLKRWCQREGIRVVAYEPYEAGGVDFKPILTKLKAKRPEIIYMISYLMDAILLMRQAKELNLTPKAFVGGGAGFTMPSFLEGAGDACEYVISVTLWSPEAGYPKAKEFYNKYHQRYGSYPDYHGAEAYASLFIVEDAIRRAKELSRDGIREALKQTDLLTPFGPVRFEDYENYTNQNRMKTLLLQVQDGRFRLIWPKEIATNKYIYPFPGWNRD</sequence>
<organism evidence="4 5">
    <name type="scientific">candidate division WOR-3 bacterium</name>
    <dbReference type="NCBI Taxonomy" id="2052148"/>
    <lineage>
        <taxon>Bacteria</taxon>
        <taxon>Bacteria division WOR-3</taxon>
    </lineage>
</organism>
<dbReference type="InterPro" id="IPR028081">
    <property type="entry name" value="Leu-bd"/>
</dbReference>
<comment type="similarity">
    <text evidence="1">Belongs to the leucine-binding protein family.</text>
</comment>
<accession>A0A660SEL9</accession>
<proteinExistence type="inferred from homology"/>
<gene>
    <name evidence="4" type="ORF">DRP53_08800</name>
</gene>
<name>A0A660SEL9_UNCW3</name>
<comment type="caution">
    <text evidence="4">The sequence shown here is derived from an EMBL/GenBank/DDBJ whole genome shotgun (WGS) entry which is preliminary data.</text>
</comment>
<dbReference type="Pfam" id="PF13458">
    <property type="entry name" value="Peripla_BP_6"/>
    <property type="match status" value="1"/>
</dbReference>
<dbReference type="InterPro" id="IPR028082">
    <property type="entry name" value="Peripla_BP_I"/>
</dbReference>